<name>A0A919S832_9ACTN</name>
<dbReference type="Proteomes" id="UP000680865">
    <property type="component" value="Unassembled WGS sequence"/>
</dbReference>
<keyword evidence="1" id="KW-0472">Membrane</keyword>
<evidence type="ECO:0000313" key="3">
    <source>
        <dbReference type="Proteomes" id="UP000680865"/>
    </source>
</evidence>
<feature type="transmembrane region" description="Helical" evidence="1">
    <location>
        <begin position="406"/>
        <end position="423"/>
    </location>
</feature>
<comment type="caution">
    <text evidence="2">The sequence shown here is derived from an EMBL/GenBank/DDBJ whole genome shotgun (WGS) entry which is preliminary data.</text>
</comment>
<feature type="transmembrane region" description="Helical" evidence="1">
    <location>
        <begin position="301"/>
        <end position="322"/>
    </location>
</feature>
<feature type="transmembrane region" description="Helical" evidence="1">
    <location>
        <begin position="175"/>
        <end position="198"/>
    </location>
</feature>
<feature type="transmembrane region" description="Helical" evidence="1">
    <location>
        <begin position="59"/>
        <end position="77"/>
    </location>
</feature>
<feature type="transmembrane region" description="Helical" evidence="1">
    <location>
        <begin position="26"/>
        <end position="47"/>
    </location>
</feature>
<dbReference type="EMBL" id="BOQP01000003">
    <property type="protein sequence ID" value="GIM67453.1"/>
    <property type="molecule type" value="Genomic_DNA"/>
</dbReference>
<keyword evidence="1" id="KW-1133">Transmembrane helix</keyword>
<evidence type="ECO:0000256" key="1">
    <source>
        <dbReference type="SAM" id="Phobius"/>
    </source>
</evidence>
<evidence type="ECO:0000313" key="2">
    <source>
        <dbReference type="EMBL" id="GIM67453.1"/>
    </source>
</evidence>
<dbReference type="RefSeq" id="WP_212995671.1">
    <property type="nucleotide sequence ID" value="NZ_BAAATW010000009.1"/>
</dbReference>
<feature type="transmembrane region" description="Helical" evidence="1">
    <location>
        <begin position="89"/>
        <end position="107"/>
    </location>
</feature>
<feature type="transmembrane region" description="Helical" evidence="1">
    <location>
        <begin position="272"/>
        <end position="289"/>
    </location>
</feature>
<reference evidence="2" key="1">
    <citation type="submission" date="2021-03" db="EMBL/GenBank/DDBJ databases">
        <title>Whole genome shotgun sequence of Actinoplanes consettensis NBRC 14913.</title>
        <authorList>
            <person name="Komaki H."/>
            <person name="Tamura T."/>
        </authorList>
    </citation>
    <scope>NUCLEOTIDE SEQUENCE</scope>
    <source>
        <strain evidence="2">NBRC 14913</strain>
    </source>
</reference>
<feature type="transmembrane region" description="Helical" evidence="1">
    <location>
        <begin position="205"/>
        <end position="223"/>
    </location>
</feature>
<dbReference type="AlphaFoldDB" id="A0A919S832"/>
<gene>
    <name evidence="2" type="ORF">Aco04nite_06400</name>
</gene>
<organism evidence="2 3">
    <name type="scientific">Winogradskya consettensis</name>
    <dbReference type="NCBI Taxonomy" id="113560"/>
    <lineage>
        <taxon>Bacteria</taxon>
        <taxon>Bacillati</taxon>
        <taxon>Actinomycetota</taxon>
        <taxon>Actinomycetes</taxon>
        <taxon>Micromonosporales</taxon>
        <taxon>Micromonosporaceae</taxon>
        <taxon>Winogradskya</taxon>
    </lineage>
</organism>
<feature type="transmembrane region" description="Helical" evidence="1">
    <location>
        <begin position="444"/>
        <end position="463"/>
    </location>
</feature>
<feature type="transmembrane region" description="Helical" evidence="1">
    <location>
        <begin position="342"/>
        <end position="363"/>
    </location>
</feature>
<keyword evidence="1" id="KW-0812">Transmembrane</keyword>
<keyword evidence="3" id="KW-1185">Reference proteome</keyword>
<feature type="transmembrane region" description="Helical" evidence="1">
    <location>
        <begin position="370"/>
        <end position="394"/>
    </location>
</feature>
<proteinExistence type="predicted"/>
<accession>A0A919S832</accession>
<sequence length="565" mass="60428">MPNQTVGDDVLETPAMTPERDPVPLWLHRGLTLCAVMALVVGTRTFWNVQALPRPGLALVLTGGYIVMLIAAILALCVSTGRALARVDVLVLGTAIVIKLIGAWPSITGEKTIGVDEGILMDYATRTLAEGHNPYLTTWPDLAVALPTQLMNGEGVFDFAYPPFGIEVSAVLQRVFPSGVAVVVLAWFALIVTAIMLFRMAPVALRPVATVGVLGLGTLTSYANNAYPSLIALPLLCLAAWKWTATGRGGRLGRDGLLRAVALGLACSTHQLGWFLALFLVTGIAVLRLGDLPLRSAAGVVLRYGLVALGAFVLTSAPFLVLSPHAWLTGVFEPLLQHAVPHGQGIMGISYYLVGGSGALDFYGTASHVLLVAMLITYALNLRTLGPAAVVLPWLVFMVSTRSQDGYWVLTMPLWIVALLTTGRDEFADAYRFRFPFPTRFARAATVALFLPTVACLAVAIATPQPLNMTVTTPVTRSEALKTLTVEVENRSSRAVAPAFAVTTDIDISEYWKISAGPETLAPYATAAYTLTPNTATWKPPVKGIAILRAVSDRPQTLSSQYLVR</sequence>
<protein>
    <submittedName>
        <fullName evidence="2">Uncharacterized protein</fullName>
    </submittedName>
</protein>